<dbReference type="RefSeq" id="WP_341836151.1">
    <property type="nucleotide sequence ID" value="NZ_CP149822.1"/>
</dbReference>
<evidence type="ECO:0000313" key="3">
    <source>
        <dbReference type="Proteomes" id="UP001485459"/>
    </source>
</evidence>
<reference evidence="3" key="1">
    <citation type="submission" date="2024-03" db="EMBL/GenBank/DDBJ databases">
        <title>Chitinophaga horti sp. nov., isolated from garden soil.</title>
        <authorList>
            <person name="Lee D.S."/>
            <person name="Han D.M."/>
            <person name="Baek J.H."/>
            <person name="Choi D.G."/>
            <person name="Jeon J.H."/>
            <person name="Jeon C.O."/>
        </authorList>
    </citation>
    <scope>NUCLEOTIDE SEQUENCE [LARGE SCALE GENOMIC DNA]</scope>
    <source>
        <strain evidence="3">GPA1</strain>
    </source>
</reference>
<protein>
    <submittedName>
        <fullName evidence="2">Uncharacterized protein</fullName>
    </submittedName>
</protein>
<dbReference type="EMBL" id="CP149822">
    <property type="protein sequence ID" value="WZN41296.1"/>
    <property type="molecule type" value="Genomic_DNA"/>
</dbReference>
<organism evidence="2 3">
    <name type="scientific">Chitinophaga pollutisoli</name>
    <dbReference type="NCBI Taxonomy" id="3133966"/>
    <lineage>
        <taxon>Bacteria</taxon>
        <taxon>Pseudomonadati</taxon>
        <taxon>Bacteroidota</taxon>
        <taxon>Chitinophagia</taxon>
        <taxon>Chitinophagales</taxon>
        <taxon>Chitinophagaceae</taxon>
        <taxon>Chitinophaga</taxon>
    </lineage>
</organism>
<name>A0ABZ2YND7_9BACT</name>
<evidence type="ECO:0000256" key="1">
    <source>
        <dbReference type="SAM" id="MobiDB-lite"/>
    </source>
</evidence>
<proteinExistence type="predicted"/>
<accession>A0ABZ2YND7</accession>
<dbReference type="Proteomes" id="UP001485459">
    <property type="component" value="Chromosome"/>
</dbReference>
<gene>
    <name evidence="2" type="ORF">WJU16_25360</name>
</gene>
<keyword evidence="3" id="KW-1185">Reference proteome</keyword>
<sequence>MSIDFLDPATSAVFTPSGLLARKIPTSDKLTGIELRLLPPFVKDNNTEPFFPFPGFSKLYCLMIVVSDIGNQLVGGIDLQGFPRIGDEEHLPINKTIFYWQQNETDKQPPKQIHTMCAVIKSKKGLRDTGKILTSLKNDEEYKTLMGTVVGMASASSPAGAAVDIVTQVAGIVGRYLVDVEDKPVGTVINSFTDIRGDFDHEGVRKYAFPTKKVDFEMEVIVRAQRPATRGLEKMQEEDEAVDVQMQPLW</sequence>
<evidence type="ECO:0000313" key="2">
    <source>
        <dbReference type="EMBL" id="WZN41296.1"/>
    </source>
</evidence>
<feature type="region of interest" description="Disordered" evidence="1">
    <location>
        <begin position="231"/>
        <end position="250"/>
    </location>
</feature>